<comment type="subunit">
    <text evidence="6">Homodimer. Heterotetramer of two MnmE and two MnmG subunits.</text>
</comment>
<dbReference type="PRINTS" id="PR00326">
    <property type="entry name" value="GTP1OBG"/>
</dbReference>
<comment type="function">
    <text evidence="6">Exhibits a very high intrinsic GTPase hydrolysis rate. Involved in the addition of a carboxymethylaminomethyl (cmnm) group at the wobble position (U34) of certain tRNAs, forming tRNA-cmnm(5)s(2)U34.</text>
</comment>
<dbReference type="AlphaFoldDB" id="A0A418ZX26"/>
<dbReference type="InterPro" id="IPR005225">
    <property type="entry name" value="Small_GTP-bd"/>
</dbReference>
<feature type="binding site" evidence="6">
    <location>
        <begin position="221"/>
        <end position="226"/>
    </location>
    <ligand>
        <name>GTP</name>
        <dbReference type="ChEBI" id="CHEBI:37565"/>
    </ligand>
</feature>
<organism evidence="8 9">
    <name type="scientific">Paracoccus aestuarii</name>
    <dbReference type="NCBI Taxonomy" id="453842"/>
    <lineage>
        <taxon>Bacteria</taxon>
        <taxon>Pseudomonadati</taxon>
        <taxon>Pseudomonadota</taxon>
        <taxon>Alphaproteobacteria</taxon>
        <taxon>Rhodobacterales</taxon>
        <taxon>Paracoccaceae</taxon>
        <taxon>Paracoccus</taxon>
    </lineage>
</organism>
<dbReference type="NCBIfam" id="NF003661">
    <property type="entry name" value="PRK05291.1-3"/>
    <property type="match status" value="1"/>
</dbReference>
<dbReference type="InterPro" id="IPR027417">
    <property type="entry name" value="P-loop_NTPase"/>
</dbReference>
<comment type="caution">
    <text evidence="8">The sequence shown here is derived from an EMBL/GenBank/DDBJ whole genome shotgun (WGS) entry which is preliminary data.</text>
</comment>
<dbReference type="InterPro" id="IPR031168">
    <property type="entry name" value="G_TrmE"/>
</dbReference>
<evidence type="ECO:0000313" key="9">
    <source>
        <dbReference type="Proteomes" id="UP000285530"/>
    </source>
</evidence>
<feature type="binding site" evidence="6">
    <location>
        <position position="246"/>
    </location>
    <ligand>
        <name>Mg(2+)</name>
        <dbReference type="ChEBI" id="CHEBI:18420"/>
    </ligand>
</feature>
<evidence type="ECO:0000256" key="5">
    <source>
        <dbReference type="ARBA" id="ARBA00023134"/>
    </source>
</evidence>
<dbReference type="HAMAP" id="MF_00379">
    <property type="entry name" value="GTPase_MnmE"/>
    <property type="match status" value="1"/>
</dbReference>
<keyword evidence="9" id="KW-1185">Reference proteome</keyword>
<dbReference type="Pfam" id="PF12631">
    <property type="entry name" value="MnmE_helical"/>
    <property type="match status" value="1"/>
</dbReference>
<feature type="binding site" evidence="6">
    <location>
        <position position="20"/>
    </location>
    <ligand>
        <name>(6S)-5-formyl-5,6,7,8-tetrahydrofolate</name>
        <dbReference type="ChEBI" id="CHEBI:57457"/>
    </ligand>
</feature>
<dbReference type="PANTHER" id="PTHR42714:SF2">
    <property type="entry name" value="TRNA MODIFICATION GTPASE GTPBP3, MITOCHONDRIAL"/>
    <property type="match status" value="1"/>
</dbReference>
<dbReference type="InterPro" id="IPR018948">
    <property type="entry name" value="GTP-bd_TrmE_N"/>
</dbReference>
<dbReference type="NCBIfam" id="TIGR00231">
    <property type="entry name" value="small_GTP"/>
    <property type="match status" value="1"/>
</dbReference>
<feature type="binding site" evidence="6">
    <location>
        <position position="76"/>
    </location>
    <ligand>
        <name>(6S)-5-formyl-5,6,7,8-tetrahydrofolate</name>
        <dbReference type="ChEBI" id="CHEBI:57457"/>
    </ligand>
</feature>
<protein>
    <recommendedName>
        <fullName evidence="6">tRNA modification GTPase MnmE</fullName>
        <ecNumber evidence="6">3.6.-.-</ecNumber>
    </recommendedName>
</protein>
<feature type="binding site" evidence="6">
    <location>
        <begin position="240"/>
        <end position="246"/>
    </location>
    <ligand>
        <name>GTP</name>
        <dbReference type="ChEBI" id="CHEBI:37565"/>
    </ligand>
</feature>
<dbReference type="Gene3D" id="1.20.120.430">
    <property type="entry name" value="tRNA modification GTPase MnmE domain 2"/>
    <property type="match status" value="1"/>
</dbReference>
<feature type="binding site" evidence="6">
    <location>
        <position position="221"/>
    </location>
    <ligand>
        <name>K(+)</name>
        <dbReference type="ChEBI" id="CHEBI:29103"/>
    </ligand>
</feature>
<dbReference type="InterPro" id="IPR006073">
    <property type="entry name" value="GTP-bd"/>
</dbReference>
<feature type="binding site" evidence="6">
    <location>
        <position position="115"/>
    </location>
    <ligand>
        <name>(6S)-5-formyl-5,6,7,8-tetrahydrofolate</name>
        <dbReference type="ChEBI" id="CHEBI:57457"/>
    </ligand>
</feature>
<keyword evidence="5 6" id="KW-0342">GTP-binding</keyword>
<keyword evidence="2 6" id="KW-0819">tRNA processing</keyword>
<evidence type="ECO:0000259" key="7">
    <source>
        <dbReference type="PROSITE" id="PS51709"/>
    </source>
</evidence>
<feature type="binding site" evidence="6">
    <location>
        <position position="240"/>
    </location>
    <ligand>
        <name>K(+)</name>
        <dbReference type="ChEBI" id="CHEBI:29103"/>
    </ligand>
</feature>
<dbReference type="GO" id="GO:0002098">
    <property type="term" value="P:tRNA wobble uridine modification"/>
    <property type="evidence" value="ECO:0007669"/>
    <property type="project" value="TreeGrafter"/>
</dbReference>
<dbReference type="Gene3D" id="3.40.50.300">
    <property type="entry name" value="P-loop containing nucleotide triphosphate hydrolases"/>
    <property type="match status" value="1"/>
</dbReference>
<keyword evidence="6" id="KW-0460">Magnesium</keyword>
<dbReference type="SUPFAM" id="SSF116878">
    <property type="entry name" value="TrmE connector domain"/>
    <property type="match status" value="1"/>
</dbReference>
<evidence type="ECO:0000256" key="1">
    <source>
        <dbReference type="ARBA" id="ARBA00011043"/>
    </source>
</evidence>
<reference evidence="8 9" key="1">
    <citation type="submission" date="2018-09" db="EMBL/GenBank/DDBJ databases">
        <title>Paracoccus onubensis nov. sp. a moderate halophilic bacterium isolated from Gruta de las Maravillas (Aracena, Spain).</title>
        <authorList>
            <person name="Jurado V."/>
            <person name="Gutierrez-Patricio S."/>
            <person name="Gonzalez-Pimentel J.L."/>
            <person name="Laiz L."/>
            <person name="Saiz-Jimenez C."/>
        </authorList>
    </citation>
    <scope>NUCLEOTIDE SEQUENCE [LARGE SCALE GENOMIC DNA]</scope>
    <source>
        <strain evidence="8 9">DSM 19484</strain>
    </source>
</reference>
<comment type="similarity">
    <text evidence="1 6">Belongs to the TRAFAC class TrmE-Era-EngA-EngB-Septin-like GTPase superfamily. TrmE GTPase family.</text>
</comment>
<dbReference type="GO" id="GO:0003924">
    <property type="term" value="F:GTPase activity"/>
    <property type="evidence" value="ECO:0007669"/>
    <property type="project" value="UniProtKB-UniRule"/>
</dbReference>
<dbReference type="RefSeq" id="WP_119886115.1">
    <property type="nucleotide sequence ID" value="NZ_CP067169.1"/>
</dbReference>
<comment type="caution">
    <text evidence="6">Lacks conserved residue(s) required for the propagation of feature annotation.</text>
</comment>
<dbReference type="EMBL" id="QZEV01000032">
    <property type="protein sequence ID" value="RJL05035.1"/>
    <property type="molecule type" value="Genomic_DNA"/>
</dbReference>
<comment type="cofactor">
    <cofactor evidence="6">
        <name>K(+)</name>
        <dbReference type="ChEBI" id="CHEBI:29103"/>
    </cofactor>
    <text evidence="6">Binds 1 potassium ion per subunit.</text>
</comment>
<dbReference type="InterPro" id="IPR004520">
    <property type="entry name" value="GTPase_MnmE"/>
</dbReference>
<comment type="subcellular location">
    <subcellularLocation>
        <location evidence="6">Cytoplasm</location>
    </subcellularLocation>
</comment>
<keyword evidence="6" id="KW-0963">Cytoplasm</keyword>
<evidence type="ECO:0000256" key="2">
    <source>
        <dbReference type="ARBA" id="ARBA00022694"/>
    </source>
</evidence>
<gene>
    <name evidence="6 8" type="primary">mnmE</name>
    <name evidence="6" type="synonym">trmE</name>
    <name evidence="8" type="ORF">D3P06_08260</name>
</gene>
<dbReference type="PANTHER" id="PTHR42714">
    <property type="entry name" value="TRNA MODIFICATION GTPASE GTPBP3"/>
    <property type="match status" value="1"/>
</dbReference>
<dbReference type="GO" id="GO:0030488">
    <property type="term" value="P:tRNA methylation"/>
    <property type="evidence" value="ECO:0007669"/>
    <property type="project" value="TreeGrafter"/>
</dbReference>
<keyword evidence="4 6" id="KW-0630">Potassium</keyword>
<dbReference type="CDD" id="cd04164">
    <property type="entry name" value="trmE"/>
    <property type="match status" value="1"/>
</dbReference>
<feature type="domain" description="TrmE-type G" evidence="7">
    <location>
        <begin position="211"/>
        <end position="351"/>
    </location>
</feature>
<dbReference type="InterPro" id="IPR027266">
    <property type="entry name" value="TrmE/GcvT-like"/>
</dbReference>
<feature type="binding site" evidence="6">
    <location>
        <begin position="265"/>
        <end position="268"/>
    </location>
    <ligand>
        <name>GTP</name>
        <dbReference type="ChEBI" id="CHEBI:37565"/>
    </ligand>
</feature>
<feature type="binding site" evidence="6">
    <location>
        <position position="225"/>
    </location>
    <ligand>
        <name>Mg(2+)</name>
        <dbReference type="ChEBI" id="CHEBI:18420"/>
    </ligand>
</feature>
<proteinExistence type="inferred from homology"/>
<dbReference type="EC" id="3.6.-.-" evidence="6"/>
<evidence type="ECO:0000256" key="6">
    <source>
        <dbReference type="HAMAP-Rule" id="MF_00379"/>
    </source>
</evidence>
<dbReference type="CDD" id="cd14858">
    <property type="entry name" value="TrmE_N"/>
    <property type="match status" value="1"/>
</dbReference>
<sequence>MELIFAEATPPGRGGVSVIRLSGTDARVVAERLVGPMARARHAYFRDLAHEGEVIDQVLAIWFEAGASFTGEEVAELHLHGAPIIVRRVSEILSGLGARPAVAGEFTRRSFLNGRMGLAEIEGLGDLLAAETEAQRKLALRTARGELGQKAGAWRAMLVEAGALVEVSVDFADEDVPEEIPSKVFDLTAALKAELERELAGFRAAERVRLGFEVAIIGPPNAGKSSLLNALARRDLAIVSSIAGTTRDVIELRYDLNGLPVVFLDTAGIHEAGDEVEAIGISRALTRAEEADLRIHLSTAGEAVAGLYVDGDIVVRSQADRAPGLGSELAVSTVLGEGIEELLRRVADIVSSRTMEAGVISHERQRYELATAADALVGLEALPVEIVAERIRAAGFSLDRLIGKVGSEDYLDVIFSSFCIGK</sequence>
<dbReference type="InterPro" id="IPR027368">
    <property type="entry name" value="MnmE_dom2"/>
</dbReference>
<dbReference type="Gene3D" id="3.30.1360.120">
    <property type="entry name" value="Probable tRNA modification gtpase trme, domain 1"/>
    <property type="match status" value="1"/>
</dbReference>
<dbReference type="InterPro" id="IPR025867">
    <property type="entry name" value="MnmE_helical"/>
</dbReference>
<evidence type="ECO:0000256" key="3">
    <source>
        <dbReference type="ARBA" id="ARBA00022741"/>
    </source>
</evidence>
<feature type="binding site" evidence="6">
    <location>
        <position position="242"/>
    </location>
    <ligand>
        <name>K(+)</name>
        <dbReference type="ChEBI" id="CHEBI:29103"/>
    </ligand>
</feature>
<dbReference type="Pfam" id="PF01926">
    <property type="entry name" value="MMR_HSR1"/>
    <property type="match status" value="1"/>
</dbReference>
<dbReference type="Pfam" id="PF10396">
    <property type="entry name" value="TrmE_N"/>
    <property type="match status" value="1"/>
</dbReference>
<feature type="binding site" evidence="6">
    <location>
        <position position="245"/>
    </location>
    <ligand>
        <name>K(+)</name>
        <dbReference type="ChEBI" id="CHEBI:29103"/>
    </ligand>
</feature>
<evidence type="ECO:0000256" key="4">
    <source>
        <dbReference type="ARBA" id="ARBA00022958"/>
    </source>
</evidence>
<accession>A0A418ZX26</accession>
<keyword evidence="6" id="KW-0378">Hydrolase</keyword>
<name>A0A418ZX26_9RHOB</name>
<dbReference type="Proteomes" id="UP000285530">
    <property type="component" value="Unassembled WGS sequence"/>
</dbReference>
<dbReference type="GO" id="GO:0005737">
    <property type="term" value="C:cytoplasm"/>
    <property type="evidence" value="ECO:0007669"/>
    <property type="project" value="UniProtKB-SubCell"/>
</dbReference>
<dbReference type="GO" id="GO:0005525">
    <property type="term" value="F:GTP binding"/>
    <property type="evidence" value="ECO:0007669"/>
    <property type="project" value="UniProtKB-UniRule"/>
</dbReference>
<evidence type="ECO:0000313" key="8">
    <source>
        <dbReference type="EMBL" id="RJL05035.1"/>
    </source>
</evidence>
<keyword evidence="6" id="KW-0479">Metal-binding</keyword>
<dbReference type="GO" id="GO:0046872">
    <property type="term" value="F:metal ion binding"/>
    <property type="evidence" value="ECO:0007669"/>
    <property type="project" value="UniProtKB-KW"/>
</dbReference>
<feature type="binding site" evidence="6">
    <location>
        <position position="422"/>
    </location>
    <ligand>
        <name>(6S)-5-formyl-5,6,7,8-tetrahydrofolate</name>
        <dbReference type="ChEBI" id="CHEBI:57457"/>
    </ligand>
</feature>
<dbReference type="SUPFAM" id="SSF52540">
    <property type="entry name" value="P-loop containing nucleoside triphosphate hydrolases"/>
    <property type="match status" value="1"/>
</dbReference>
<dbReference type="PROSITE" id="PS51709">
    <property type="entry name" value="G_TRME"/>
    <property type="match status" value="1"/>
</dbReference>
<keyword evidence="3 6" id="KW-0547">Nucleotide-binding</keyword>
<dbReference type="OrthoDB" id="9805918at2"/>